<dbReference type="eggNOG" id="COG1898">
    <property type="taxonomic scope" value="Bacteria"/>
</dbReference>
<dbReference type="InterPro" id="IPR000888">
    <property type="entry name" value="RmlC-like"/>
</dbReference>
<comment type="pathway">
    <text evidence="7">Carbohydrate biosynthesis; dTDP-L-rhamnose biosynthesis.</text>
</comment>
<sequence>MRILATDLPEIKLIEPRVFTDRRGYFFDIYQALGYSDHGIEARFVQDSLSYSLHGVVRGLHYQLRRPQGKLITVLQGEVIDVVVDIRLGSKNFARWTKNLLSADNHRQLFVPPGFAHGFTVISEAAAILYKCTDYYDPLDEYGILWNDSHLGIDWPVTAHILSDKDARLPLLRDVPDNLLPQLTD</sequence>
<dbReference type="NCBIfam" id="TIGR01221">
    <property type="entry name" value="rmlC"/>
    <property type="match status" value="1"/>
</dbReference>
<dbReference type="KEGG" id="dao:Desac_2545"/>
<dbReference type="InterPro" id="IPR011051">
    <property type="entry name" value="RmlC_Cupin_sf"/>
</dbReference>
<evidence type="ECO:0000313" key="8">
    <source>
        <dbReference type="EMBL" id="AEB10363.1"/>
    </source>
</evidence>
<keyword evidence="7 8" id="KW-0413">Isomerase</keyword>
<proteinExistence type="inferred from homology"/>
<gene>
    <name evidence="8" type="ordered locus">Desac_2545</name>
</gene>
<organism evidence="8 9">
    <name type="scientific">Desulfobacca acetoxidans (strain ATCC 700848 / DSM 11109 / ASRB2)</name>
    <dbReference type="NCBI Taxonomy" id="880072"/>
    <lineage>
        <taxon>Bacteria</taxon>
        <taxon>Pseudomonadati</taxon>
        <taxon>Thermodesulfobacteriota</taxon>
        <taxon>Desulfobaccia</taxon>
        <taxon>Desulfobaccales</taxon>
        <taxon>Desulfobaccaceae</taxon>
        <taxon>Desulfobacca</taxon>
    </lineage>
</organism>
<reference evidence="8 9" key="1">
    <citation type="journal article" date="2011" name="Stand. Genomic Sci.">
        <title>Complete genome sequence of the acetate-degrading sulfate reducer Desulfobacca acetoxidans type strain (ASRB2).</title>
        <authorList>
            <person name="Goker M."/>
            <person name="Teshima H."/>
            <person name="Lapidus A."/>
            <person name="Nolan M."/>
            <person name="Lucas S."/>
            <person name="Hammon N."/>
            <person name="Deshpande S."/>
            <person name="Cheng J.F."/>
            <person name="Tapia R."/>
            <person name="Han C."/>
            <person name="Goodwin L."/>
            <person name="Pitluck S."/>
            <person name="Huntemann M."/>
            <person name="Liolios K."/>
            <person name="Ivanova N."/>
            <person name="Pagani I."/>
            <person name="Mavromatis K."/>
            <person name="Ovchinikova G."/>
            <person name="Pati A."/>
            <person name="Chen A."/>
            <person name="Palaniappan K."/>
            <person name="Land M."/>
            <person name="Hauser L."/>
            <person name="Brambilla E.M."/>
            <person name="Rohde M."/>
            <person name="Spring S."/>
            <person name="Detter J.C."/>
            <person name="Woyke T."/>
            <person name="Bristow J."/>
            <person name="Eisen J.A."/>
            <person name="Markowitz V."/>
            <person name="Hugenholtz P."/>
            <person name="Kyrpides N.C."/>
            <person name="Klenk H.P."/>
        </authorList>
    </citation>
    <scope>NUCLEOTIDE SEQUENCE [LARGE SCALE GENOMIC DNA]</scope>
    <source>
        <strain evidence="9">ATCC 700848 / DSM 11109 / ASRB2</strain>
    </source>
</reference>
<protein>
    <recommendedName>
        <fullName evidence="4 7">dTDP-4-dehydrorhamnose 3,5-epimerase</fullName>
        <ecNumber evidence="3 7">5.1.3.13</ecNumber>
    </recommendedName>
    <alternativeName>
        <fullName evidence="7">Thymidine diphospho-4-keto-rhamnose 3,5-epimerase</fullName>
    </alternativeName>
</protein>
<evidence type="ECO:0000256" key="2">
    <source>
        <dbReference type="ARBA" id="ARBA00001997"/>
    </source>
</evidence>
<reference evidence="9" key="2">
    <citation type="submission" date="2011-03" db="EMBL/GenBank/DDBJ databases">
        <title>The complete genome of Desulfobacca acetoxidans DSM 11109.</title>
        <authorList>
            <consortium name="US DOE Joint Genome Institute (JGI-PGF)"/>
            <person name="Lucas S."/>
            <person name="Copeland A."/>
            <person name="Lapidus A."/>
            <person name="Bruce D."/>
            <person name="Goodwin L."/>
            <person name="Pitluck S."/>
            <person name="Peters L."/>
            <person name="Kyrpides N."/>
            <person name="Mavromatis K."/>
            <person name="Ivanova N."/>
            <person name="Ovchinnikova G."/>
            <person name="Teshima H."/>
            <person name="Detter J.C."/>
            <person name="Han C."/>
            <person name="Land M."/>
            <person name="Hauser L."/>
            <person name="Markowitz V."/>
            <person name="Cheng J.-F."/>
            <person name="Hugenholtz P."/>
            <person name="Woyke T."/>
            <person name="Wu D."/>
            <person name="Spring S."/>
            <person name="Schueler E."/>
            <person name="Brambilla E."/>
            <person name="Klenk H.-P."/>
            <person name="Eisen J.A."/>
        </authorList>
    </citation>
    <scope>NUCLEOTIDE SEQUENCE [LARGE SCALE GENOMIC DNA]</scope>
    <source>
        <strain evidence="9">ATCC 700848 / DSM 11109 / ASRB2</strain>
    </source>
</reference>
<dbReference type="UniPathway" id="UPA00124"/>
<dbReference type="InterPro" id="IPR014710">
    <property type="entry name" value="RmlC-like_jellyroll"/>
</dbReference>
<dbReference type="Gene3D" id="2.60.120.10">
    <property type="entry name" value="Jelly Rolls"/>
    <property type="match status" value="1"/>
</dbReference>
<dbReference type="GO" id="GO:0000271">
    <property type="term" value="P:polysaccharide biosynthetic process"/>
    <property type="evidence" value="ECO:0007669"/>
    <property type="project" value="TreeGrafter"/>
</dbReference>
<comment type="subunit">
    <text evidence="7">Homodimer.</text>
</comment>
<evidence type="ECO:0000256" key="4">
    <source>
        <dbReference type="ARBA" id="ARBA00019595"/>
    </source>
</evidence>
<evidence type="ECO:0000256" key="6">
    <source>
        <dbReference type="PIRSR" id="PIRSR600888-3"/>
    </source>
</evidence>
<dbReference type="STRING" id="880072.Desac_2545"/>
<dbReference type="Pfam" id="PF00908">
    <property type="entry name" value="dTDP_sugar_isom"/>
    <property type="match status" value="1"/>
</dbReference>
<dbReference type="OrthoDB" id="9800680at2"/>
<dbReference type="HOGENOM" id="CLU_090940_1_1_7"/>
<feature type="site" description="Participates in a stacking interaction with the thymidine ring of dTDP-4-oxo-6-deoxyglucose" evidence="6">
    <location>
        <position position="136"/>
    </location>
</feature>
<dbReference type="SUPFAM" id="SSF51182">
    <property type="entry name" value="RmlC-like cupins"/>
    <property type="match status" value="1"/>
</dbReference>
<dbReference type="GO" id="GO:0019305">
    <property type="term" value="P:dTDP-rhamnose biosynthetic process"/>
    <property type="evidence" value="ECO:0007669"/>
    <property type="project" value="UniProtKB-UniRule"/>
</dbReference>
<evidence type="ECO:0000256" key="5">
    <source>
        <dbReference type="PIRSR" id="PIRSR600888-1"/>
    </source>
</evidence>
<evidence type="ECO:0000256" key="3">
    <source>
        <dbReference type="ARBA" id="ARBA00012098"/>
    </source>
</evidence>
<comment type="catalytic activity">
    <reaction evidence="1 7">
        <text>dTDP-4-dehydro-6-deoxy-alpha-D-glucose = dTDP-4-dehydro-beta-L-rhamnose</text>
        <dbReference type="Rhea" id="RHEA:16969"/>
        <dbReference type="ChEBI" id="CHEBI:57649"/>
        <dbReference type="ChEBI" id="CHEBI:62830"/>
        <dbReference type="EC" id="5.1.3.13"/>
    </reaction>
</comment>
<dbReference type="PANTHER" id="PTHR21047:SF2">
    <property type="entry name" value="THYMIDINE DIPHOSPHO-4-KETO-RHAMNOSE 3,5-EPIMERASE"/>
    <property type="match status" value="1"/>
</dbReference>
<feature type="active site" description="Proton donor" evidence="5">
    <location>
        <position position="130"/>
    </location>
</feature>
<evidence type="ECO:0000256" key="1">
    <source>
        <dbReference type="ARBA" id="ARBA00001298"/>
    </source>
</evidence>
<name>F2NIG1_DESAR</name>
<evidence type="ECO:0000313" key="9">
    <source>
        <dbReference type="Proteomes" id="UP000000483"/>
    </source>
</evidence>
<comment type="function">
    <text evidence="2 7">Catalyzes the epimerization of the C3' and C5'positions of dTDP-6-deoxy-D-xylo-4-hexulose, forming dTDP-6-deoxy-L-lyxo-4-hexulose.</text>
</comment>
<keyword evidence="9" id="KW-1185">Reference proteome</keyword>
<evidence type="ECO:0000256" key="7">
    <source>
        <dbReference type="RuleBase" id="RU364069"/>
    </source>
</evidence>
<dbReference type="Proteomes" id="UP000000483">
    <property type="component" value="Chromosome"/>
</dbReference>
<dbReference type="GO" id="GO:0005829">
    <property type="term" value="C:cytosol"/>
    <property type="evidence" value="ECO:0007669"/>
    <property type="project" value="TreeGrafter"/>
</dbReference>
<accession>F2NIG1</accession>
<dbReference type="RefSeq" id="WP_013707472.1">
    <property type="nucleotide sequence ID" value="NC_015388.1"/>
</dbReference>
<dbReference type="AlphaFoldDB" id="F2NIG1"/>
<dbReference type="CDD" id="cd00438">
    <property type="entry name" value="cupin_RmlC"/>
    <property type="match status" value="1"/>
</dbReference>
<dbReference type="EC" id="5.1.3.13" evidence="3 7"/>
<feature type="active site" description="Proton acceptor" evidence="5">
    <location>
        <position position="61"/>
    </location>
</feature>
<dbReference type="GO" id="GO:0008830">
    <property type="term" value="F:dTDP-4-dehydrorhamnose 3,5-epimerase activity"/>
    <property type="evidence" value="ECO:0007669"/>
    <property type="project" value="UniProtKB-UniRule"/>
</dbReference>
<comment type="similarity">
    <text evidence="7">Belongs to the dTDP-4-dehydrorhamnose 3,5-epimerase family.</text>
</comment>
<dbReference type="EMBL" id="CP002629">
    <property type="protein sequence ID" value="AEB10363.1"/>
    <property type="molecule type" value="Genomic_DNA"/>
</dbReference>
<dbReference type="PANTHER" id="PTHR21047">
    <property type="entry name" value="DTDP-6-DEOXY-D-GLUCOSE-3,5 EPIMERASE"/>
    <property type="match status" value="1"/>
</dbReference>